<sequence length="83" mass="9185">MDIRWSGSQSVCLEVDYNPMVVAIRDTENRTAGTFTVPEPTWHAVTSHFRSQWVKSSRPAQIFSFATSVSKSSATSIHPGSAR</sequence>
<accession>A0A428Y3Y8</accession>
<reference evidence="2 3" key="1">
    <citation type="submission" date="2018-05" db="EMBL/GenBank/DDBJ databases">
        <title>Evolution of GPA BGCs.</title>
        <authorList>
            <person name="Waglechner N."/>
            <person name="Wright G.D."/>
        </authorList>
    </citation>
    <scope>NUCLEOTIDE SEQUENCE [LARGE SCALE GENOMIC DNA]</scope>
    <source>
        <strain evidence="2 3">A82846</strain>
    </source>
</reference>
<evidence type="ECO:0000313" key="3">
    <source>
        <dbReference type="Proteomes" id="UP000287547"/>
    </source>
</evidence>
<evidence type="ECO:0000259" key="1">
    <source>
        <dbReference type="Pfam" id="PF04149"/>
    </source>
</evidence>
<name>A0A428Y3Y8_KIBAR</name>
<dbReference type="AlphaFoldDB" id="A0A428Y3Y8"/>
<organism evidence="2 3">
    <name type="scientific">Kibdelosporangium aridum</name>
    <dbReference type="NCBI Taxonomy" id="2030"/>
    <lineage>
        <taxon>Bacteria</taxon>
        <taxon>Bacillati</taxon>
        <taxon>Actinomycetota</taxon>
        <taxon>Actinomycetes</taxon>
        <taxon>Pseudonocardiales</taxon>
        <taxon>Pseudonocardiaceae</taxon>
        <taxon>Kibdelosporangium</taxon>
    </lineage>
</organism>
<dbReference type="InterPro" id="IPR007278">
    <property type="entry name" value="DUF397"/>
</dbReference>
<protein>
    <recommendedName>
        <fullName evidence="1">DUF397 domain-containing protein</fullName>
    </recommendedName>
</protein>
<gene>
    <name evidence="2" type="ORF">DMH04_52645</name>
</gene>
<dbReference type="OrthoDB" id="3694945at2"/>
<comment type="caution">
    <text evidence="2">The sequence shown here is derived from an EMBL/GenBank/DDBJ whole genome shotgun (WGS) entry which is preliminary data.</text>
</comment>
<dbReference type="Proteomes" id="UP000287547">
    <property type="component" value="Unassembled WGS sequence"/>
</dbReference>
<dbReference type="EMBL" id="QHKI01000105">
    <property type="protein sequence ID" value="RSM62286.1"/>
    <property type="molecule type" value="Genomic_DNA"/>
</dbReference>
<evidence type="ECO:0000313" key="2">
    <source>
        <dbReference type="EMBL" id="RSM62286.1"/>
    </source>
</evidence>
<proteinExistence type="predicted"/>
<feature type="domain" description="DUF397" evidence="1">
    <location>
        <begin position="6"/>
        <end position="47"/>
    </location>
</feature>
<dbReference type="Pfam" id="PF04149">
    <property type="entry name" value="DUF397"/>
    <property type="match status" value="1"/>
</dbReference>